<dbReference type="EMBL" id="BTSY01000002">
    <property type="protein sequence ID" value="GMT12828.1"/>
    <property type="molecule type" value="Genomic_DNA"/>
</dbReference>
<accession>A0AAV5V1A5</accession>
<evidence type="ECO:0000313" key="1">
    <source>
        <dbReference type="EMBL" id="GMT12828.1"/>
    </source>
</evidence>
<dbReference type="Proteomes" id="UP001432322">
    <property type="component" value="Unassembled WGS sequence"/>
</dbReference>
<name>A0AAV5V1A5_9BILA</name>
<evidence type="ECO:0008006" key="3">
    <source>
        <dbReference type="Google" id="ProtNLM"/>
    </source>
</evidence>
<sequence length="231" mass="25799">MVCCTHEECVKAAEFVAGAPELFRQMGVSTRANPTDPVSCEGTIHHAVVPYCVFCAKTQHQEHIAHLQAIGTIGNVIQRWNGNADQATVHKGFYANKKPSHLAMLDKENMELFVKTLLVCARPGCNLAYCSKRFPIMLDCGHLVCKRCEEIVLAPNYRIPGMGQCGRTQCAKKPQQRRVVQTTLRQPEDIKYLLVCKMRDYPECSKCNNRVSKDHIVEGTDSCCIACSIVQ</sequence>
<organism evidence="1 2">
    <name type="scientific">Pristionchus fissidentatus</name>
    <dbReference type="NCBI Taxonomy" id="1538716"/>
    <lineage>
        <taxon>Eukaryota</taxon>
        <taxon>Metazoa</taxon>
        <taxon>Ecdysozoa</taxon>
        <taxon>Nematoda</taxon>
        <taxon>Chromadorea</taxon>
        <taxon>Rhabditida</taxon>
        <taxon>Rhabditina</taxon>
        <taxon>Diplogasteromorpha</taxon>
        <taxon>Diplogasteroidea</taxon>
        <taxon>Neodiplogasteridae</taxon>
        <taxon>Pristionchus</taxon>
    </lineage>
</organism>
<reference evidence="1" key="1">
    <citation type="submission" date="2023-10" db="EMBL/GenBank/DDBJ databases">
        <title>Genome assembly of Pristionchus species.</title>
        <authorList>
            <person name="Yoshida K."/>
            <person name="Sommer R.J."/>
        </authorList>
    </citation>
    <scope>NUCLEOTIDE SEQUENCE</scope>
    <source>
        <strain evidence="1">RS5133</strain>
    </source>
</reference>
<protein>
    <recommendedName>
        <fullName evidence="3">RING-type domain-containing protein</fullName>
    </recommendedName>
</protein>
<dbReference type="AlphaFoldDB" id="A0AAV5V1A5"/>
<comment type="caution">
    <text evidence="1">The sequence shown here is derived from an EMBL/GenBank/DDBJ whole genome shotgun (WGS) entry which is preliminary data.</text>
</comment>
<gene>
    <name evidence="1" type="ORF">PFISCL1PPCAC_4125</name>
</gene>
<keyword evidence="2" id="KW-1185">Reference proteome</keyword>
<proteinExistence type="predicted"/>
<evidence type="ECO:0000313" key="2">
    <source>
        <dbReference type="Proteomes" id="UP001432322"/>
    </source>
</evidence>